<dbReference type="InterPro" id="IPR016047">
    <property type="entry name" value="M23ase_b-sheet_dom"/>
</dbReference>
<dbReference type="InterPro" id="IPR011055">
    <property type="entry name" value="Dup_hybrid_motif"/>
</dbReference>
<dbReference type="CDD" id="cd12797">
    <property type="entry name" value="M23_peptidase"/>
    <property type="match status" value="1"/>
</dbReference>
<dbReference type="Gene3D" id="2.70.70.10">
    <property type="entry name" value="Glucose Permease (Domain IIA)"/>
    <property type="match status" value="1"/>
</dbReference>
<evidence type="ECO:0000259" key="2">
    <source>
        <dbReference type="Pfam" id="PF01551"/>
    </source>
</evidence>
<feature type="domain" description="M23ase beta-sheet core" evidence="2">
    <location>
        <begin position="153"/>
        <end position="241"/>
    </location>
</feature>
<evidence type="ECO:0000313" key="4">
    <source>
        <dbReference type="Proteomes" id="UP000756860"/>
    </source>
</evidence>
<organism evidence="3 4">
    <name type="scientific">Geomobilimonas luticola</name>
    <dbReference type="NCBI Taxonomy" id="1114878"/>
    <lineage>
        <taxon>Bacteria</taxon>
        <taxon>Pseudomonadati</taxon>
        <taxon>Thermodesulfobacteriota</taxon>
        <taxon>Desulfuromonadia</taxon>
        <taxon>Geobacterales</taxon>
        <taxon>Geobacteraceae</taxon>
        <taxon>Geomobilimonas</taxon>
    </lineage>
</organism>
<sequence>MPHANTPLFSRFSACLLALFIVLHGNLCSSADTPSAIVDNDSSCVACTEFDRLNTRVRDGLTGKAAAAAELQRLLPLIRDYYYAHGGKEYTPDDWVFPLAGYTPRAIAGGKRHGYEPRGYDWFAGNRHAAHPSLDIFIRDRNQDERDDRTGDHVPVLSMTGGIVVATAAEWQAGSRLRGGKYLWIYDPSTDSLLYYAHNRQLAATIGTIVKPGDVIATVGRSGYNAAKKRSPTHLHLTWLKYKNGSLLPVNPYPILVKSRNR</sequence>
<feature type="signal peptide" evidence="1">
    <location>
        <begin position="1"/>
        <end position="31"/>
    </location>
</feature>
<dbReference type="SUPFAM" id="SSF51261">
    <property type="entry name" value="Duplicated hybrid motif"/>
    <property type="match status" value="1"/>
</dbReference>
<proteinExistence type="predicted"/>
<gene>
    <name evidence="3" type="ORF">KI810_15050</name>
</gene>
<keyword evidence="4" id="KW-1185">Reference proteome</keyword>
<protein>
    <submittedName>
        <fullName evidence="3">Peptidoglycan DD-metalloendopeptidase family protein</fullName>
    </submittedName>
</protein>
<dbReference type="Proteomes" id="UP000756860">
    <property type="component" value="Unassembled WGS sequence"/>
</dbReference>
<evidence type="ECO:0000313" key="3">
    <source>
        <dbReference type="EMBL" id="MBT0654376.1"/>
    </source>
</evidence>
<dbReference type="Pfam" id="PF01551">
    <property type="entry name" value="Peptidase_M23"/>
    <property type="match status" value="1"/>
</dbReference>
<dbReference type="RefSeq" id="WP_214176385.1">
    <property type="nucleotide sequence ID" value="NZ_JAHCVK010000010.1"/>
</dbReference>
<dbReference type="EMBL" id="JAHCVK010000010">
    <property type="protein sequence ID" value="MBT0654376.1"/>
    <property type="molecule type" value="Genomic_DNA"/>
</dbReference>
<name>A0ABS5SI50_9BACT</name>
<reference evidence="3 4" key="1">
    <citation type="submission" date="2021-05" db="EMBL/GenBank/DDBJ databases">
        <title>The draft genome of Geobacter luticola JCM 17780.</title>
        <authorList>
            <person name="Xu Z."/>
            <person name="Masuda Y."/>
            <person name="Itoh H."/>
            <person name="Senoo K."/>
        </authorList>
    </citation>
    <scope>NUCLEOTIDE SEQUENCE [LARGE SCALE GENOMIC DNA]</scope>
    <source>
        <strain evidence="3 4">JCM 17780</strain>
    </source>
</reference>
<feature type="chain" id="PRO_5046667260" evidence="1">
    <location>
        <begin position="32"/>
        <end position="262"/>
    </location>
</feature>
<comment type="caution">
    <text evidence="3">The sequence shown here is derived from an EMBL/GenBank/DDBJ whole genome shotgun (WGS) entry which is preliminary data.</text>
</comment>
<keyword evidence="1" id="KW-0732">Signal</keyword>
<accession>A0ABS5SI50</accession>
<evidence type="ECO:0000256" key="1">
    <source>
        <dbReference type="SAM" id="SignalP"/>
    </source>
</evidence>